<dbReference type="Proteomes" id="UP000283383">
    <property type="component" value="Unassembled WGS sequence"/>
</dbReference>
<feature type="non-terminal residue" evidence="2">
    <location>
        <position position="82"/>
    </location>
</feature>
<reference evidence="2 3" key="1">
    <citation type="journal article" date="2018" name="BMC Genomics">
        <title>Comparative genome analyses reveal sequence features reflecting distinct modes of host-adaptation between dicot and monocot powdery mildew.</title>
        <authorList>
            <person name="Wu Y."/>
            <person name="Ma X."/>
            <person name="Pan Z."/>
            <person name="Kale S.D."/>
            <person name="Song Y."/>
            <person name="King H."/>
            <person name="Zhang Q."/>
            <person name="Presley C."/>
            <person name="Deng X."/>
            <person name="Wei C.I."/>
            <person name="Xiao S."/>
        </authorList>
    </citation>
    <scope>NUCLEOTIDE SEQUENCE [LARGE SCALE GENOMIC DNA]</scope>
    <source>
        <strain evidence="2">UMSG3</strain>
    </source>
</reference>
<accession>A0A420J9X6</accession>
<protein>
    <submittedName>
        <fullName evidence="2">Uncharacterized protein</fullName>
    </submittedName>
</protein>
<dbReference type="EMBL" id="MCBQ01001197">
    <property type="protein sequence ID" value="RKF83566.1"/>
    <property type="molecule type" value="Genomic_DNA"/>
</dbReference>
<gene>
    <name evidence="2" type="ORF">GcM3_011020</name>
</gene>
<feature type="compositionally biased region" description="Polar residues" evidence="1">
    <location>
        <begin position="1"/>
        <end position="14"/>
    </location>
</feature>
<dbReference type="AlphaFoldDB" id="A0A420J9X6"/>
<name>A0A420J9X6_9PEZI</name>
<keyword evidence="3" id="KW-1185">Reference proteome</keyword>
<evidence type="ECO:0000256" key="1">
    <source>
        <dbReference type="SAM" id="MobiDB-lite"/>
    </source>
</evidence>
<evidence type="ECO:0000313" key="2">
    <source>
        <dbReference type="EMBL" id="RKF83566.1"/>
    </source>
</evidence>
<feature type="region of interest" description="Disordered" evidence="1">
    <location>
        <begin position="1"/>
        <end position="82"/>
    </location>
</feature>
<sequence length="82" mass="8601">MTEFDSMNSDSNFPALSMDTRPTPPPAPAAQLSSPTILTTPLITTFTSSTTNNSTAKTSRPLPTSVPPSKRAAPQAVNTIKP</sequence>
<organism evidence="2 3">
    <name type="scientific">Golovinomyces cichoracearum</name>
    <dbReference type="NCBI Taxonomy" id="62708"/>
    <lineage>
        <taxon>Eukaryota</taxon>
        <taxon>Fungi</taxon>
        <taxon>Dikarya</taxon>
        <taxon>Ascomycota</taxon>
        <taxon>Pezizomycotina</taxon>
        <taxon>Leotiomycetes</taxon>
        <taxon>Erysiphales</taxon>
        <taxon>Erysiphaceae</taxon>
        <taxon>Golovinomyces</taxon>
    </lineage>
</organism>
<evidence type="ECO:0000313" key="3">
    <source>
        <dbReference type="Proteomes" id="UP000283383"/>
    </source>
</evidence>
<comment type="caution">
    <text evidence="2">The sequence shown here is derived from an EMBL/GenBank/DDBJ whole genome shotgun (WGS) entry which is preliminary data.</text>
</comment>
<feature type="compositionally biased region" description="Low complexity" evidence="1">
    <location>
        <begin position="29"/>
        <end position="55"/>
    </location>
</feature>
<proteinExistence type="predicted"/>